<dbReference type="Proteomes" id="UP001195941">
    <property type="component" value="Unassembled WGS sequence"/>
</dbReference>
<evidence type="ECO:0000256" key="5">
    <source>
        <dbReference type="SAM" id="MobiDB-lite"/>
    </source>
</evidence>
<dbReference type="Gene3D" id="1.20.1260.10">
    <property type="match status" value="1"/>
</dbReference>
<proteinExistence type="predicted"/>
<name>A0ABS5HWB9_9RHOB</name>
<sequence length="652" mass="70744">MAEEEPKIRIGDREELIYMLSEAAEIEHNVMCGYLYGIWSLKRDEADGLTAEQCGLIAQWRDHMTAVAVEEMTHLTLVGNLLCAIGAPAHLSRSNFPIPAADHPGTVDLELYGFSPELVEHAIYLERPEGVDLADAPEFEHLDNYHREAPKGRVMPNAQDYASIGHLYRGIYHGMERLTQKLGEEALFCGDVADQISPADAPLPGLSVVTNLATAHQAIETIVEQGEGAPDHSEDSHYQRFLNLRASFQAATENYPGFEPAFPVARNPVPAQPADPAGTIWVTDPEACLVLDFANSVYNQMLRFLAQAFGRDDTKGHNKRLFVTLAREMMSVLTPLCNHLASLPAGPEHPGVNAGMSFTMVRDITRLPAGSGEMRVMRERMDELAAQARKLFAPDHRLGSISDALSGMADRIDAPSDRATPQKAPPAPPAPQAGKPKKTNKAIVGHAEGKDMHLSFDTGRCIHARFCVLGAPKVFLSGVKGQWLFPDKMDTEALRAVCHNCPSGAVQYTPKGGTQAEPAPPVNIVKLRENGPYAFRAPMRVDGENVGFRATLCRCGASGNKPFCDGSHVKAGFSASGEPDTRPSEPLAVRDGPLDIRPQKNGPLQVSGNLEICSGTGRNIDRVTGARLCRCGGSKTKPFCDNTHLKIGFKSD</sequence>
<dbReference type="EMBL" id="JADMKU010000026">
    <property type="protein sequence ID" value="MBR9653271.1"/>
    <property type="molecule type" value="Genomic_DNA"/>
</dbReference>
<feature type="region of interest" description="Disordered" evidence="5">
    <location>
        <begin position="574"/>
        <end position="601"/>
    </location>
</feature>
<evidence type="ECO:0000256" key="3">
    <source>
        <dbReference type="ARBA" id="ARBA00023004"/>
    </source>
</evidence>
<feature type="region of interest" description="Disordered" evidence="5">
    <location>
        <begin position="411"/>
        <end position="440"/>
    </location>
</feature>
<comment type="caution">
    <text evidence="7">The sequence shown here is derived from an EMBL/GenBank/DDBJ whole genome shotgun (WGS) entry which is preliminary data.</text>
</comment>
<dbReference type="InterPro" id="IPR042216">
    <property type="entry name" value="MitoNEET_CISD"/>
</dbReference>
<dbReference type="PANTHER" id="PTHR46491:SF3">
    <property type="entry name" value="CDGSH IRON-SULFUR DOMAIN-CONTAINING PROTEIN 3, MITOCHONDRIAL"/>
    <property type="match status" value="1"/>
</dbReference>
<dbReference type="InterPro" id="IPR012347">
    <property type="entry name" value="Ferritin-like"/>
</dbReference>
<evidence type="ECO:0000313" key="8">
    <source>
        <dbReference type="Proteomes" id="UP001195941"/>
    </source>
</evidence>
<dbReference type="RefSeq" id="WP_212702895.1">
    <property type="nucleotide sequence ID" value="NZ_JADMKU010000026.1"/>
</dbReference>
<dbReference type="InterPro" id="IPR052950">
    <property type="entry name" value="CISD"/>
</dbReference>
<protein>
    <submittedName>
        <fullName evidence="7">CDGSH iron-sulfur domain-containing protein</fullName>
    </submittedName>
</protein>
<evidence type="ECO:0000256" key="2">
    <source>
        <dbReference type="ARBA" id="ARBA00022723"/>
    </source>
</evidence>
<keyword evidence="3" id="KW-0408">Iron</keyword>
<dbReference type="Pfam" id="PF09360">
    <property type="entry name" value="zf-CDGSH"/>
    <property type="match status" value="2"/>
</dbReference>
<keyword evidence="1" id="KW-0001">2Fe-2S</keyword>
<dbReference type="InterPro" id="IPR010693">
    <property type="entry name" value="Divergent_4Fe-4S_mono-cluster"/>
</dbReference>
<dbReference type="InterPro" id="IPR026820">
    <property type="entry name" value="VioB/RebD_dom"/>
</dbReference>
<evidence type="ECO:0000313" key="7">
    <source>
        <dbReference type="EMBL" id="MBR9653271.1"/>
    </source>
</evidence>
<reference evidence="7 8" key="1">
    <citation type="journal article" date="2021" name="Arch. Microbiol.">
        <title>Thalassobius aquimarinus sp. nov., isolated from the Sea of Japan seashore.</title>
        <authorList>
            <person name="Kurilenko V.V."/>
            <person name="Romanenko L.A."/>
            <person name="Chernysheva N.Y."/>
            <person name="Velansky P.V."/>
            <person name="Tekutyeva L.A."/>
            <person name="Isaeva M.P."/>
            <person name="Mikhailov V.V."/>
        </authorList>
    </citation>
    <scope>NUCLEOTIDE SEQUENCE [LARGE SCALE GENOMIC DNA]</scope>
    <source>
        <strain evidence="7 8">KMM 8518</strain>
    </source>
</reference>
<dbReference type="Pfam" id="PF06902">
    <property type="entry name" value="Fer4_19"/>
    <property type="match status" value="1"/>
</dbReference>
<keyword evidence="8" id="KW-1185">Reference proteome</keyword>
<feature type="domain" description="Iron-binding zinc finger CDGSH type" evidence="6">
    <location>
        <begin position="536"/>
        <end position="574"/>
    </location>
</feature>
<dbReference type="PANTHER" id="PTHR46491">
    <property type="entry name" value="CDGSH IRON SULFUR DOMAIN PROTEIN HOMOLOG"/>
    <property type="match status" value="1"/>
</dbReference>
<keyword evidence="2" id="KW-0479">Metal-binding</keyword>
<gene>
    <name evidence="7" type="ORF">IT775_19305</name>
</gene>
<dbReference type="Gene3D" id="3.40.5.90">
    <property type="entry name" value="CDGSH iron-sulfur domain, mitoNEET-type"/>
    <property type="match status" value="2"/>
</dbReference>
<dbReference type="InterPro" id="IPR018967">
    <property type="entry name" value="FeS-contain_CDGSH-typ"/>
</dbReference>
<keyword evidence="4" id="KW-0411">Iron-sulfur</keyword>
<evidence type="ECO:0000259" key="6">
    <source>
        <dbReference type="SMART" id="SM00704"/>
    </source>
</evidence>
<accession>A0ABS5HWB9</accession>
<organism evidence="7 8">
    <name type="scientific">Thalassovita aquimarina</name>
    <dbReference type="NCBI Taxonomy" id="2785917"/>
    <lineage>
        <taxon>Bacteria</taxon>
        <taxon>Pseudomonadati</taxon>
        <taxon>Pseudomonadota</taxon>
        <taxon>Alphaproteobacteria</taxon>
        <taxon>Rhodobacterales</taxon>
        <taxon>Roseobacteraceae</taxon>
        <taxon>Thalassovita</taxon>
    </lineage>
</organism>
<dbReference type="Pfam" id="PF12902">
    <property type="entry name" value="Ferritin-like"/>
    <property type="match status" value="1"/>
</dbReference>
<evidence type="ECO:0000256" key="4">
    <source>
        <dbReference type="ARBA" id="ARBA00023014"/>
    </source>
</evidence>
<feature type="domain" description="Iron-binding zinc finger CDGSH type" evidence="6">
    <location>
        <begin position="613"/>
        <end position="650"/>
    </location>
</feature>
<evidence type="ECO:0000256" key="1">
    <source>
        <dbReference type="ARBA" id="ARBA00022714"/>
    </source>
</evidence>
<dbReference type="SMART" id="SM00704">
    <property type="entry name" value="ZnF_CDGSH"/>
    <property type="match status" value="2"/>
</dbReference>